<gene>
    <name evidence="2" type="ORF">OKA104_LOCUS51238</name>
</gene>
<feature type="compositionally biased region" description="Basic residues" evidence="1">
    <location>
        <begin position="1"/>
        <end position="10"/>
    </location>
</feature>
<evidence type="ECO:0000313" key="3">
    <source>
        <dbReference type="Proteomes" id="UP000663881"/>
    </source>
</evidence>
<dbReference type="EMBL" id="CAJOAY010027357">
    <property type="protein sequence ID" value="CAF4397982.1"/>
    <property type="molecule type" value="Genomic_DNA"/>
</dbReference>
<comment type="caution">
    <text evidence="2">The sequence shown here is derived from an EMBL/GenBank/DDBJ whole genome shotgun (WGS) entry which is preliminary data.</text>
</comment>
<proteinExistence type="predicted"/>
<dbReference type="AlphaFoldDB" id="A0A820P473"/>
<evidence type="ECO:0000256" key="1">
    <source>
        <dbReference type="SAM" id="MobiDB-lite"/>
    </source>
</evidence>
<sequence>RRTSRGRNQHRNCPGSSSVGNSHGPLGPNIINQAPHIQLNEDEYHILKLGPRFIFDDPKIASQRRTKELSKLRRKLESRFHSKKVNPGRPVQDFMNELDLILQNYHDIHTNPRLPISKNRNYLRIVKRLKHKFRLSNVILRKTDKSKVFHVGTLEHYQ</sequence>
<accession>A0A820P473</accession>
<dbReference type="Proteomes" id="UP000663881">
    <property type="component" value="Unassembled WGS sequence"/>
</dbReference>
<organism evidence="2 3">
    <name type="scientific">Adineta steineri</name>
    <dbReference type="NCBI Taxonomy" id="433720"/>
    <lineage>
        <taxon>Eukaryota</taxon>
        <taxon>Metazoa</taxon>
        <taxon>Spiralia</taxon>
        <taxon>Gnathifera</taxon>
        <taxon>Rotifera</taxon>
        <taxon>Eurotatoria</taxon>
        <taxon>Bdelloidea</taxon>
        <taxon>Adinetida</taxon>
        <taxon>Adinetidae</taxon>
        <taxon>Adineta</taxon>
    </lineage>
</organism>
<feature type="region of interest" description="Disordered" evidence="1">
    <location>
        <begin position="1"/>
        <end position="31"/>
    </location>
</feature>
<reference evidence="2" key="1">
    <citation type="submission" date="2021-02" db="EMBL/GenBank/DDBJ databases">
        <authorList>
            <person name="Nowell W R."/>
        </authorList>
    </citation>
    <scope>NUCLEOTIDE SEQUENCE</scope>
</reference>
<feature type="non-terminal residue" evidence="2">
    <location>
        <position position="1"/>
    </location>
</feature>
<evidence type="ECO:0000313" key="2">
    <source>
        <dbReference type="EMBL" id="CAF4397982.1"/>
    </source>
</evidence>
<name>A0A820P473_9BILA</name>
<feature type="non-terminal residue" evidence="2">
    <location>
        <position position="158"/>
    </location>
</feature>
<protein>
    <submittedName>
        <fullName evidence="2">Uncharacterized protein</fullName>
    </submittedName>
</protein>